<dbReference type="InterPro" id="IPR001034">
    <property type="entry name" value="DeoR_HTH"/>
</dbReference>
<evidence type="ECO:0000256" key="14">
    <source>
        <dbReference type="HAMAP-Rule" id="MF_01987"/>
    </source>
</evidence>
<dbReference type="PANTHER" id="PTHR10584">
    <property type="entry name" value="SUGAR KINASE"/>
    <property type="match status" value="1"/>
</dbReference>
<feature type="binding site" evidence="14">
    <location>
        <begin position="351"/>
        <end position="352"/>
    </location>
    <ligand>
        <name>ATP</name>
        <dbReference type="ChEBI" id="CHEBI:30616"/>
    </ligand>
</feature>
<keyword evidence="17" id="KW-1185">Reference proteome</keyword>
<dbReference type="SUPFAM" id="SSF46785">
    <property type="entry name" value="Winged helix' DNA-binding domain"/>
    <property type="match status" value="1"/>
</dbReference>
<evidence type="ECO:0000256" key="11">
    <source>
        <dbReference type="ARBA" id="ARBA00023015"/>
    </source>
</evidence>
<comment type="caution">
    <text evidence="14">Lacks conserved residue(s) required for the propagation of feature annotation.</text>
</comment>
<evidence type="ECO:0000256" key="2">
    <source>
        <dbReference type="ARBA" id="ARBA00012035"/>
    </source>
</evidence>
<sequence length="404" mass="43309">MFLEERRQQILEYLDKYERVTVELLASLFTVTRETIRSDLNALAAEKLVQRCHGGAVVIRRSLQSKLITDTGDNFEVLLKRLQSQKRKQAGQQNKGKNMNGKVCILGSFNVDIVAKVERFPKGGESLLAVGSTLGPGGKGANQATAVSRAGAKVHFVSKVGKDQFSQFAYDHLTSSEIHSFTLYQSETEPTGNAIIYVSQENGENMIAIYSGANKTISEDEVAAIAPELEDSDVLLVQLENNFAATLSAMKLAKALGVKVILNPAPFSTHALECLEYVDVITPNETEASQLSGIDVQDLASAKEAAQRIVSQGAKRVIITMGARGALLLDGNQFQHIPAFPALSVDTTGAGDAFNGALASGIANGQSLVQAATYASAFASLAVEREGASNMPDHKQALARLVQR</sequence>
<keyword evidence="9 14" id="KW-0460">Magnesium</keyword>
<evidence type="ECO:0000256" key="6">
    <source>
        <dbReference type="ARBA" id="ARBA00022741"/>
    </source>
</evidence>
<evidence type="ECO:0000256" key="10">
    <source>
        <dbReference type="ARBA" id="ARBA00022958"/>
    </source>
</evidence>
<dbReference type="PROSITE" id="PS00584">
    <property type="entry name" value="PFKB_KINASES_2"/>
    <property type="match status" value="1"/>
</dbReference>
<dbReference type="OrthoDB" id="9776822at2"/>
<feature type="binding site" evidence="14">
    <location>
        <begin position="138"/>
        <end position="142"/>
    </location>
    <ligand>
        <name>substrate</name>
    </ligand>
</feature>
<comment type="cofactor">
    <cofactor evidence="14">
        <name>Mg(2+)</name>
        <dbReference type="ChEBI" id="CHEBI:18420"/>
    </cofactor>
    <text evidence="14">Requires a divalent cation, most likely magnesium in vivo, as an electrophilic catalyst to aid phosphoryl group transfer. It is the chelate of the metal and the nucleotide that is the actual substrate.</text>
</comment>
<name>A0A2L1UW62_9GAMM</name>
<keyword evidence="10 14" id="KW-0630">Potassium</keyword>
<dbReference type="RefSeq" id="WP_104924560.1">
    <property type="nucleotide sequence ID" value="NZ_CP019062.1"/>
</dbReference>
<dbReference type="SUPFAM" id="SSF53613">
    <property type="entry name" value="Ribokinase-like"/>
    <property type="match status" value="1"/>
</dbReference>
<dbReference type="Proteomes" id="UP000239197">
    <property type="component" value="Chromosome"/>
</dbReference>
<keyword evidence="4 14" id="KW-0808">Transferase</keyword>
<keyword evidence="6 14" id="KW-0547">Nucleotide-binding</keyword>
<comment type="function">
    <text evidence="14">Catalyzes the phosphorylation of ribose at O-5 in a reaction requiring ATP and magnesium. The resulting D-ribose-5-phosphate can then be used either for sythesis of nucleotides, histidine, and tryptophan, or as a component of the pentose phosphate pathway.</text>
</comment>
<dbReference type="Gene3D" id="3.40.1190.20">
    <property type="match status" value="1"/>
</dbReference>
<organism evidence="16 17">
    <name type="scientific">Rahnella sikkimica</name>
    <dbReference type="NCBI Taxonomy" id="1805933"/>
    <lineage>
        <taxon>Bacteria</taxon>
        <taxon>Pseudomonadati</taxon>
        <taxon>Pseudomonadota</taxon>
        <taxon>Gammaproteobacteria</taxon>
        <taxon>Enterobacterales</taxon>
        <taxon>Yersiniaceae</taxon>
        <taxon>Rahnella</taxon>
    </lineage>
</organism>
<feature type="binding site" evidence="14">
    <location>
        <begin position="110"/>
        <end position="112"/>
    </location>
    <ligand>
        <name>substrate</name>
    </ligand>
</feature>
<evidence type="ECO:0000256" key="12">
    <source>
        <dbReference type="ARBA" id="ARBA00023163"/>
    </source>
</evidence>
<dbReference type="KEGG" id="rox:BV494_20890"/>
<dbReference type="InterPro" id="IPR011611">
    <property type="entry name" value="PfkB_dom"/>
</dbReference>
<comment type="similarity">
    <text evidence="14">Belongs to the carbohydrate kinase PfkB family. Ribokinase subfamily.</text>
</comment>
<keyword evidence="8 14" id="KW-0067">ATP-binding</keyword>
<dbReference type="SMART" id="SM00420">
    <property type="entry name" value="HTH_DEOR"/>
    <property type="match status" value="1"/>
</dbReference>
<comment type="catalytic activity">
    <reaction evidence="14">
        <text>D-ribose + ATP = D-ribose 5-phosphate + ADP + H(+)</text>
        <dbReference type="Rhea" id="RHEA:13697"/>
        <dbReference type="ChEBI" id="CHEBI:15378"/>
        <dbReference type="ChEBI" id="CHEBI:30616"/>
        <dbReference type="ChEBI" id="CHEBI:47013"/>
        <dbReference type="ChEBI" id="CHEBI:78346"/>
        <dbReference type="ChEBI" id="CHEBI:456216"/>
        <dbReference type="EC" id="2.7.1.15"/>
    </reaction>
</comment>
<evidence type="ECO:0000256" key="13">
    <source>
        <dbReference type="ARBA" id="ARBA00023277"/>
    </source>
</evidence>
<dbReference type="InterPro" id="IPR011877">
    <property type="entry name" value="Ribokinase"/>
</dbReference>
<dbReference type="FunFam" id="3.40.1190.20:FF:000019">
    <property type="entry name" value="Ribokinase"/>
    <property type="match status" value="1"/>
</dbReference>
<evidence type="ECO:0000259" key="15">
    <source>
        <dbReference type="PROSITE" id="PS51000"/>
    </source>
</evidence>
<feature type="binding site" evidence="14">
    <location>
        <position position="348"/>
    </location>
    <ligand>
        <name>K(+)</name>
        <dbReference type="ChEBI" id="CHEBI:29103"/>
    </ligand>
</feature>
<comment type="activity regulation">
    <text evidence="14">Activated by a monovalent cation that binds near, but not in, the active site. The most likely occupant of the site in vivo is potassium. Ion binding induces a conformational change that may alter substrate affinity.</text>
</comment>
<dbReference type="InterPro" id="IPR036388">
    <property type="entry name" value="WH-like_DNA-bd_sf"/>
</dbReference>
<dbReference type="GO" id="GO:0046872">
    <property type="term" value="F:metal ion binding"/>
    <property type="evidence" value="ECO:0007669"/>
    <property type="project" value="UniProtKB-KW"/>
</dbReference>
<evidence type="ECO:0000313" key="17">
    <source>
        <dbReference type="Proteomes" id="UP000239197"/>
    </source>
</evidence>
<keyword evidence="12" id="KW-0804">Transcription</keyword>
<dbReference type="AlphaFoldDB" id="A0A2L1UW62"/>
<keyword evidence="14" id="KW-0963">Cytoplasm</keyword>
<comment type="subcellular location">
    <subcellularLocation>
        <location evidence="14">Cytoplasm</location>
    </subcellularLocation>
</comment>
<feature type="domain" description="HTH deoR-type" evidence="15">
    <location>
        <begin position="3"/>
        <end position="58"/>
    </location>
</feature>
<dbReference type="GO" id="GO:0005524">
    <property type="term" value="F:ATP binding"/>
    <property type="evidence" value="ECO:0007669"/>
    <property type="project" value="UniProtKB-UniRule"/>
</dbReference>
<evidence type="ECO:0000256" key="5">
    <source>
        <dbReference type="ARBA" id="ARBA00022723"/>
    </source>
</evidence>
<dbReference type="PANTHER" id="PTHR10584:SF166">
    <property type="entry name" value="RIBOKINASE"/>
    <property type="match status" value="1"/>
</dbReference>
<evidence type="ECO:0000256" key="8">
    <source>
        <dbReference type="ARBA" id="ARBA00022840"/>
    </source>
</evidence>
<keyword evidence="7 14" id="KW-0418">Kinase</keyword>
<evidence type="ECO:0000256" key="7">
    <source>
        <dbReference type="ARBA" id="ARBA00022777"/>
    </source>
</evidence>
<dbReference type="HAMAP" id="MF_01987">
    <property type="entry name" value="Ribokinase"/>
    <property type="match status" value="1"/>
</dbReference>
<feature type="binding site" evidence="14">
    <location>
        <position position="385"/>
    </location>
    <ligand>
        <name>K(+)</name>
        <dbReference type="ChEBI" id="CHEBI:29103"/>
    </ligand>
</feature>
<dbReference type="GO" id="GO:0004747">
    <property type="term" value="F:ribokinase activity"/>
    <property type="evidence" value="ECO:0007669"/>
    <property type="project" value="UniProtKB-UniRule"/>
</dbReference>
<dbReference type="Gene3D" id="1.10.10.10">
    <property type="entry name" value="Winged helix-like DNA-binding domain superfamily/Winged helix DNA-binding domain"/>
    <property type="match status" value="1"/>
</dbReference>
<keyword evidence="11" id="KW-0805">Transcription regulation</keyword>
<dbReference type="InterPro" id="IPR036390">
    <property type="entry name" value="WH_DNA-bd_sf"/>
</dbReference>
<gene>
    <name evidence="14" type="primary">rbsK</name>
    <name evidence="16" type="ORF">BV494_20890</name>
</gene>
<proteinExistence type="inferred from homology"/>
<dbReference type="EMBL" id="CP019062">
    <property type="protein sequence ID" value="AVF37202.1"/>
    <property type="molecule type" value="Genomic_DNA"/>
</dbReference>
<evidence type="ECO:0000256" key="3">
    <source>
        <dbReference type="ARBA" id="ARBA00016943"/>
    </source>
</evidence>
<reference evidence="17" key="1">
    <citation type="submission" date="2017-01" db="EMBL/GenBank/DDBJ databases">
        <title>Genome sequence of Rouxiella sp. ERMR1:05.</title>
        <authorList>
            <person name="Kumar R."/>
            <person name="Singh D."/>
            <person name="Kumar S."/>
        </authorList>
    </citation>
    <scope>NUCLEOTIDE SEQUENCE [LARGE SCALE GENOMIC DNA]</scope>
    <source>
        <strain evidence="17">ERMR1:05</strain>
    </source>
</reference>
<feature type="binding site" evidence="14">
    <location>
        <position position="346"/>
    </location>
    <ligand>
        <name>K(+)</name>
        <dbReference type="ChEBI" id="CHEBI:29103"/>
    </ligand>
</feature>
<comment type="subunit">
    <text evidence="14">Homodimer.</text>
</comment>
<feature type="binding site" evidence="14">
    <location>
        <position position="284"/>
    </location>
    <ligand>
        <name>ATP</name>
        <dbReference type="ChEBI" id="CHEBI:30616"/>
    </ligand>
</feature>
<dbReference type="PRINTS" id="PR00990">
    <property type="entry name" value="RIBOKINASE"/>
</dbReference>
<evidence type="ECO:0000256" key="1">
    <source>
        <dbReference type="ARBA" id="ARBA00005380"/>
    </source>
</evidence>
<dbReference type="GO" id="GO:0019303">
    <property type="term" value="P:D-ribose catabolic process"/>
    <property type="evidence" value="ECO:0007669"/>
    <property type="project" value="UniProtKB-UniRule"/>
</dbReference>
<feature type="binding site" evidence="14">
    <location>
        <position position="387"/>
    </location>
    <ligand>
        <name>K(+)</name>
        <dbReference type="ChEBI" id="CHEBI:29103"/>
    </ligand>
</feature>
<dbReference type="GO" id="GO:0003700">
    <property type="term" value="F:DNA-binding transcription factor activity"/>
    <property type="evidence" value="ECO:0007669"/>
    <property type="project" value="InterPro"/>
</dbReference>
<dbReference type="EC" id="2.7.1.15" evidence="2 14"/>
<keyword evidence="5 14" id="KW-0479">Metal-binding</keyword>
<dbReference type="UniPathway" id="UPA00916">
    <property type="reaction ID" value="UER00889"/>
</dbReference>
<accession>A0A2L1UW62</accession>
<evidence type="ECO:0000256" key="4">
    <source>
        <dbReference type="ARBA" id="ARBA00022679"/>
    </source>
</evidence>
<dbReference type="CDD" id="cd01174">
    <property type="entry name" value="ribokinase"/>
    <property type="match status" value="1"/>
</dbReference>
<dbReference type="InterPro" id="IPR002173">
    <property type="entry name" value="Carboh/pur_kinase_PfkB_CS"/>
</dbReference>
<feature type="binding site" evidence="14">
    <location>
        <position position="382"/>
    </location>
    <ligand>
        <name>K(+)</name>
        <dbReference type="ChEBI" id="CHEBI:29103"/>
    </ligand>
</feature>
<feature type="active site" description="Proton acceptor" evidence="14">
    <location>
        <position position="352"/>
    </location>
</feature>
<dbReference type="Pfam" id="PF08220">
    <property type="entry name" value="HTH_DeoR"/>
    <property type="match status" value="1"/>
</dbReference>
<dbReference type="Pfam" id="PF00294">
    <property type="entry name" value="PfkB"/>
    <property type="match status" value="1"/>
</dbReference>
<comment type="pathway">
    <text evidence="14">Carbohydrate metabolism; D-ribose degradation; D-ribose 5-phosphate from beta-D-ribopyranose: step 2/2.</text>
</comment>
<protein>
    <recommendedName>
        <fullName evidence="3 14">Ribokinase</fullName>
        <shortName evidence="14">RK</shortName>
        <ecNumber evidence="2 14">2.7.1.15</ecNumber>
    </recommendedName>
</protein>
<feature type="binding site" evidence="14">
    <location>
        <position position="352"/>
    </location>
    <ligand>
        <name>substrate</name>
    </ligand>
</feature>
<comment type="similarity">
    <text evidence="1">Belongs to the carbohydrate kinase pfkB family.</text>
</comment>
<dbReference type="InterPro" id="IPR029056">
    <property type="entry name" value="Ribokinase-like"/>
</dbReference>
<dbReference type="NCBIfam" id="TIGR02152">
    <property type="entry name" value="D_ribokin_bact"/>
    <property type="match status" value="1"/>
</dbReference>
<keyword evidence="13 14" id="KW-0119">Carbohydrate metabolism</keyword>
<dbReference type="GO" id="GO:0005829">
    <property type="term" value="C:cytosol"/>
    <property type="evidence" value="ECO:0007669"/>
    <property type="project" value="TreeGrafter"/>
</dbReference>
<evidence type="ECO:0000256" key="9">
    <source>
        <dbReference type="ARBA" id="ARBA00022842"/>
    </source>
</evidence>
<evidence type="ECO:0000313" key="16">
    <source>
        <dbReference type="EMBL" id="AVF37202.1"/>
    </source>
</evidence>
<feature type="binding site" evidence="14">
    <location>
        <begin position="320"/>
        <end position="325"/>
    </location>
    <ligand>
        <name>ATP</name>
        <dbReference type="ChEBI" id="CHEBI:30616"/>
    </ligand>
</feature>
<dbReference type="PROSITE" id="PS51000">
    <property type="entry name" value="HTH_DEOR_2"/>
    <property type="match status" value="1"/>
</dbReference>
<feature type="binding site" evidence="14">
    <location>
        <position position="240"/>
    </location>
    <ligand>
        <name>substrate</name>
    </ligand>
</feature>
<dbReference type="InterPro" id="IPR002139">
    <property type="entry name" value="Ribo/fructo_kinase"/>
</dbReference>